<comment type="caution">
    <text evidence="2">The sequence shown here is derived from an EMBL/GenBank/DDBJ whole genome shotgun (WGS) entry which is preliminary data.</text>
</comment>
<reference evidence="2" key="1">
    <citation type="journal article" date="2023" name="Insect Mol. Biol.">
        <title>Genome sequencing provides insights into the evolution of gene families encoding plant cell wall-degrading enzymes in longhorned beetles.</title>
        <authorList>
            <person name="Shin N.R."/>
            <person name="Okamura Y."/>
            <person name="Kirsch R."/>
            <person name="Pauchet Y."/>
        </authorList>
    </citation>
    <scope>NUCLEOTIDE SEQUENCE</scope>
    <source>
        <strain evidence="2">MMC_N1</strain>
    </source>
</reference>
<evidence type="ECO:0000313" key="3">
    <source>
        <dbReference type="Proteomes" id="UP001162164"/>
    </source>
</evidence>
<proteinExistence type="predicted"/>
<feature type="compositionally biased region" description="Basic and acidic residues" evidence="1">
    <location>
        <begin position="7"/>
        <end position="17"/>
    </location>
</feature>
<feature type="region of interest" description="Disordered" evidence="1">
    <location>
        <begin position="1"/>
        <end position="66"/>
    </location>
</feature>
<gene>
    <name evidence="2" type="ORF">NQ317_011896</name>
</gene>
<organism evidence="2 3">
    <name type="scientific">Molorchus minor</name>
    <dbReference type="NCBI Taxonomy" id="1323400"/>
    <lineage>
        <taxon>Eukaryota</taxon>
        <taxon>Metazoa</taxon>
        <taxon>Ecdysozoa</taxon>
        <taxon>Arthropoda</taxon>
        <taxon>Hexapoda</taxon>
        <taxon>Insecta</taxon>
        <taxon>Pterygota</taxon>
        <taxon>Neoptera</taxon>
        <taxon>Endopterygota</taxon>
        <taxon>Coleoptera</taxon>
        <taxon>Polyphaga</taxon>
        <taxon>Cucujiformia</taxon>
        <taxon>Chrysomeloidea</taxon>
        <taxon>Cerambycidae</taxon>
        <taxon>Lamiinae</taxon>
        <taxon>Monochamini</taxon>
        <taxon>Molorchus</taxon>
    </lineage>
</organism>
<evidence type="ECO:0000313" key="2">
    <source>
        <dbReference type="EMBL" id="KAJ8981614.1"/>
    </source>
</evidence>
<evidence type="ECO:0000256" key="1">
    <source>
        <dbReference type="SAM" id="MobiDB-lite"/>
    </source>
</evidence>
<name>A0ABQ9JUM3_9CUCU</name>
<protein>
    <submittedName>
        <fullName evidence="2">Uncharacterized protein</fullName>
    </submittedName>
</protein>
<accession>A0ABQ9JUM3</accession>
<dbReference type="Proteomes" id="UP001162164">
    <property type="component" value="Unassembled WGS sequence"/>
</dbReference>
<sequence length="66" mass="7158">MSNTQKKINDLLDRLSQERSPPSQPMSSPGGGGLPPSRPSLTLGPINKSPIMTPRPKKSIIYTETK</sequence>
<keyword evidence="3" id="KW-1185">Reference proteome</keyword>
<dbReference type="EMBL" id="JAPWTJ010000175">
    <property type="protein sequence ID" value="KAJ8981614.1"/>
    <property type="molecule type" value="Genomic_DNA"/>
</dbReference>